<evidence type="ECO:0000256" key="4">
    <source>
        <dbReference type="ARBA" id="ARBA00023136"/>
    </source>
</evidence>
<reference evidence="12" key="1">
    <citation type="submission" date="2018-03" db="EMBL/GenBank/DDBJ databases">
        <title>Genome sequencing of Melaminivora sp. strain SC2-7.</title>
        <authorList>
            <person name="Kim S.-J."/>
            <person name="Heo J."/>
            <person name="Ahn J.-H."/>
            <person name="Kwon S.-W."/>
        </authorList>
    </citation>
    <scope>NUCLEOTIDE SEQUENCE [LARGE SCALE GENOMIC DNA]</scope>
    <source>
        <strain evidence="12">SC2-7</strain>
    </source>
</reference>
<evidence type="ECO:0000256" key="2">
    <source>
        <dbReference type="ARBA" id="ARBA00022692"/>
    </source>
</evidence>
<dbReference type="CDD" id="cd01948">
    <property type="entry name" value="EAL"/>
    <property type="match status" value="1"/>
</dbReference>
<dbReference type="PROSITE" id="PS50113">
    <property type="entry name" value="PAC"/>
    <property type="match status" value="1"/>
</dbReference>
<dbReference type="PROSITE" id="PS50883">
    <property type="entry name" value="EAL"/>
    <property type="match status" value="1"/>
</dbReference>
<dbReference type="InterPro" id="IPR001610">
    <property type="entry name" value="PAC"/>
</dbReference>
<evidence type="ECO:0000256" key="3">
    <source>
        <dbReference type="ARBA" id="ARBA00022989"/>
    </source>
</evidence>
<dbReference type="SUPFAM" id="SSF55785">
    <property type="entry name" value="PYP-like sensor domain (PAS domain)"/>
    <property type="match status" value="1"/>
</dbReference>
<dbReference type="Pfam" id="PF00563">
    <property type="entry name" value="EAL"/>
    <property type="match status" value="1"/>
</dbReference>
<dbReference type="CDD" id="cd00130">
    <property type="entry name" value="PAS"/>
    <property type="match status" value="1"/>
</dbReference>
<dbReference type="InterPro" id="IPR000014">
    <property type="entry name" value="PAS"/>
</dbReference>
<dbReference type="Pfam" id="PF03924">
    <property type="entry name" value="CHASE"/>
    <property type="match status" value="1"/>
</dbReference>
<dbReference type="InterPro" id="IPR006189">
    <property type="entry name" value="CHASE_dom"/>
</dbReference>
<dbReference type="SMART" id="SM00052">
    <property type="entry name" value="EAL"/>
    <property type="match status" value="1"/>
</dbReference>
<evidence type="ECO:0000259" key="6">
    <source>
        <dbReference type="PROSITE" id="PS50112"/>
    </source>
</evidence>
<sequence length="921" mass="100670">MQPAAPLRSSAWQRLPGFVVALVGLMASYGWWQYQSGLTDALSRARFERQARAATHALQQRVEAKGDLLLGLRGLLIVNPQLSRSDFERVAAGLQLEVNHVSVRNLHFTRAVAAAERNAFVARARANVHLDGTAPTDFTIHPDVEQPEYFVVDYVWPRQGNEEVQGLEVHSQPANLEGLLLARATGALVVSAPFRLVQQDGGPATAVNIRLPVFSASAPGDPPRFLGAVGTLVNVRVMAQGLRERGYLDGLRAAVTDIGPANSAVPRPGSPLYEAEDLPAGGPRVSYEVAVGGRLWRVDYALAHPLLTPNEARLPLVFALGGLVVTALLTTLVALLVRRRLQAVAYAELAGRAASESESRFRSVFNQAAVGMAQIDSERGHVVRANRYFCDLLGYGAQDLPGLRMQDISHPDDLPRGMALLARLLSGEIGEYRIEKRYRRKDGSFVWVDVTASAMHNGGGSVRHHIVVVQDITQRRQTEQELRYLAYNDLLTGLPNRRLMIDRLEQAVVLNARHQTWGAVLLLDLDHFKTVNETRGHEAGDQLLREAASRLRGCVEGDDTLARQGGDEFVAVLRELGTSGEDAAARAEEVAQLMLAALRQPFELGGPEPHHITLSVGVTVFDGEGLPAEELVKRSELAMYEAKAAGRNTLRFFDPQMQAAVAARVQLEGDIRTGLAGAQFELYYQPKMADGRIQGAEALLRWRHPERGFIPPAQFIPLAEDTGLILQLGDWVLHAACTQLAAWSGDPLLGELVVAVNVSPRQFRESGFVAQVLHALASTGAQAHRLRLELTEGMLLQDVEGTIAKMVQLRGYGVGFSLDDFGTGYSSLAYLKRLPLHELKIDQSFVRDVLTDPNDAAIARTIIALGSSMGLQVVAEGVETEAQRAFLERHGCRVWQGYLLAPALPREQFEALVARRAASRQ</sequence>
<evidence type="ECO:0000259" key="7">
    <source>
        <dbReference type="PROSITE" id="PS50113"/>
    </source>
</evidence>
<evidence type="ECO:0000256" key="1">
    <source>
        <dbReference type="ARBA" id="ARBA00004370"/>
    </source>
</evidence>
<dbReference type="InterPro" id="IPR000160">
    <property type="entry name" value="GGDEF_dom"/>
</dbReference>
<dbReference type="FunFam" id="3.20.20.450:FF:000001">
    <property type="entry name" value="Cyclic di-GMP phosphodiesterase yahA"/>
    <property type="match status" value="1"/>
</dbReference>
<dbReference type="PROSITE" id="PS50839">
    <property type="entry name" value="CHASE"/>
    <property type="match status" value="1"/>
</dbReference>
<organism evidence="11 12">
    <name type="scientific">Pulveribacter suum</name>
    <dbReference type="NCBI Taxonomy" id="2116657"/>
    <lineage>
        <taxon>Bacteria</taxon>
        <taxon>Pseudomonadati</taxon>
        <taxon>Pseudomonadota</taxon>
        <taxon>Betaproteobacteria</taxon>
        <taxon>Burkholderiales</taxon>
        <taxon>Comamonadaceae</taxon>
        <taxon>Pulveribacter</taxon>
    </lineage>
</organism>
<dbReference type="InterPro" id="IPR035965">
    <property type="entry name" value="PAS-like_dom_sf"/>
</dbReference>
<evidence type="ECO:0000259" key="10">
    <source>
        <dbReference type="PROSITE" id="PS50887"/>
    </source>
</evidence>
<accession>A0A2P1NLE5</accession>
<keyword evidence="2 5" id="KW-0812">Transmembrane</keyword>
<dbReference type="NCBIfam" id="TIGR00229">
    <property type="entry name" value="sensory_box"/>
    <property type="match status" value="1"/>
</dbReference>
<keyword evidence="12" id="KW-1185">Reference proteome</keyword>
<dbReference type="Gene3D" id="3.30.450.350">
    <property type="entry name" value="CHASE domain"/>
    <property type="match status" value="1"/>
</dbReference>
<comment type="subcellular location">
    <subcellularLocation>
        <location evidence="1">Membrane</location>
    </subcellularLocation>
</comment>
<feature type="domain" description="PAC" evidence="7">
    <location>
        <begin position="432"/>
        <end position="484"/>
    </location>
</feature>
<dbReference type="SMART" id="SM00091">
    <property type="entry name" value="PAS"/>
    <property type="match status" value="1"/>
</dbReference>
<evidence type="ECO:0000256" key="5">
    <source>
        <dbReference type="SAM" id="Phobius"/>
    </source>
</evidence>
<dbReference type="GO" id="GO:0016020">
    <property type="term" value="C:membrane"/>
    <property type="evidence" value="ECO:0007669"/>
    <property type="project" value="UniProtKB-SubCell"/>
</dbReference>
<dbReference type="SMART" id="SM01079">
    <property type="entry name" value="CHASE"/>
    <property type="match status" value="1"/>
</dbReference>
<proteinExistence type="predicted"/>
<dbReference type="InterPro" id="IPR052155">
    <property type="entry name" value="Biofilm_reg_signaling"/>
</dbReference>
<dbReference type="GO" id="GO:0007165">
    <property type="term" value="P:signal transduction"/>
    <property type="evidence" value="ECO:0007669"/>
    <property type="project" value="UniProtKB-ARBA"/>
</dbReference>
<dbReference type="PANTHER" id="PTHR44757:SF2">
    <property type="entry name" value="BIOFILM ARCHITECTURE MAINTENANCE PROTEIN MBAA"/>
    <property type="match status" value="1"/>
</dbReference>
<dbReference type="Pfam" id="PF13426">
    <property type="entry name" value="PAS_9"/>
    <property type="match status" value="1"/>
</dbReference>
<dbReference type="InterPro" id="IPR029787">
    <property type="entry name" value="Nucleotide_cyclase"/>
</dbReference>
<dbReference type="Gene3D" id="3.30.70.270">
    <property type="match status" value="1"/>
</dbReference>
<dbReference type="SMART" id="SM00267">
    <property type="entry name" value="GGDEF"/>
    <property type="match status" value="1"/>
</dbReference>
<feature type="domain" description="GGDEF" evidence="10">
    <location>
        <begin position="516"/>
        <end position="655"/>
    </location>
</feature>
<name>A0A2P1NLE5_9BURK</name>
<feature type="domain" description="CHASE" evidence="8">
    <location>
        <begin position="78"/>
        <end position="244"/>
    </location>
</feature>
<dbReference type="InterPro" id="IPR001633">
    <property type="entry name" value="EAL_dom"/>
</dbReference>
<gene>
    <name evidence="11" type="ORF">C7H73_09280</name>
</gene>
<feature type="transmembrane region" description="Helical" evidence="5">
    <location>
        <begin position="316"/>
        <end position="337"/>
    </location>
</feature>
<keyword evidence="4 5" id="KW-0472">Membrane</keyword>
<dbReference type="InterPro" id="IPR042240">
    <property type="entry name" value="CHASE_sf"/>
</dbReference>
<dbReference type="SUPFAM" id="SSF141868">
    <property type="entry name" value="EAL domain-like"/>
    <property type="match status" value="1"/>
</dbReference>
<feature type="domain" description="EAL" evidence="9">
    <location>
        <begin position="664"/>
        <end position="917"/>
    </location>
</feature>
<dbReference type="OrthoDB" id="9813903at2"/>
<feature type="transmembrane region" description="Helical" evidence="5">
    <location>
        <begin position="12"/>
        <end position="32"/>
    </location>
</feature>
<dbReference type="GO" id="GO:0003824">
    <property type="term" value="F:catalytic activity"/>
    <property type="evidence" value="ECO:0007669"/>
    <property type="project" value="UniProtKB-ARBA"/>
</dbReference>
<evidence type="ECO:0000259" key="9">
    <source>
        <dbReference type="PROSITE" id="PS50883"/>
    </source>
</evidence>
<dbReference type="InterPro" id="IPR000700">
    <property type="entry name" value="PAS-assoc_C"/>
</dbReference>
<protein>
    <recommendedName>
        <fullName evidence="13">Bifunctional diguanylate cyclase/phosphodiesterase</fullName>
    </recommendedName>
</protein>
<keyword evidence="3 5" id="KW-1133">Transmembrane helix</keyword>
<dbReference type="SUPFAM" id="SSF55073">
    <property type="entry name" value="Nucleotide cyclase"/>
    <property type="match status" value="1"/>
</dbReference>
<evidence type="ECO:0008006" key="13">
    <source>
        <dbReference type="Google" id="ProtNLM"/>
    </source>
</evidence>
<dbReference type="SMART" id="SM00086">
    <property type="entry name" value="PAC"/>
    <property type="match status" value="1"/>
</dbReference>
<dbReference type="CDD" id="cd01949">
    <property type="entry name" value="GGDEF"/>
    <property type="match status" value="1"/>
</dbReference>
<dbReference type="AlphaFoldDB" id="A0A2P1NLE5"/>
<evidence type="ECO:0000259" key="8">
    <source>
        <dbReference type="PROSITE" id="PS50839"/>
    </source>
</evidence>
<dbReference type="PROSITE" id="PS50887">
    <property type="entry name" value="GGDEF"/>
    <property type="match status" value="1"/>
</dbReference>
<dbReference type="Gene3D" id="3.30.450.20">
    <property type="entry name" value="PAS domain"/>
    <property type="match status" value="1"/>
</dbReference>
<dbReference type="PANTHER" id="PTHR44757">
    <property type="entry name" value="DIGUANYLATE CYCLASE DGCP"/>
    <property type="match status" value="1"/>
</dbReference>
<dbReference type="Pfam" id="PF00990">
    <property type="entry name" value="GGDEF"/>
    <property type="match status" value="1"/>
</dbReference>
<dbReference type="InterPro" id="IPR043128">
    <property type="entry name" value="Rev_trsase/Diguanyl_cyclase"/>
</dbReference>
<dbReference type="KEGG" id="melm:C7H73_09280"/>
<evidence type="ECO:0000313" key="12">
    <source>
        <dbReference type="Proteomes" id="UP000241829"/>
    </source>
</evidence>
<feature type="domain" description="PAS" evidence="6">
    <location>
        <begin position="357"/>
        <end position="428"/>
    </location>
</feature>
<dbReference type="InterPro" id="IPR035919">
    <property type="entry name" value="EAL_sf"/>
</dbReference>
<dbReference type="Proteomes" id="UP000241829">
    <property type="component" value="Chromosome"/>
</dbReference>
<dbReference type="Gene3D" id="3.20.20.450">
    <property type="entry name" value="EAL domain"/>
    <property type="match status" value="1"/>
</dbReference>
<dbReference type="NCBIfam" id="TIGR00254">
    <property type="entry name" value="GGDEF"/>
    <property type="match status" value="1"/>
</dbReference>
<evidence type="ECO:0000313" key="11">
    <source>
        <dbReference type="EMBL" id="AVP57827.1"/>
    </source>
</evidence>
<dbReference type="EMBL" id="CP027792">
    <property type="protein sequence ID" value="AVP57827.1"/>
    <property type="molecule type" value="Genomic_DNA"/>
</dbReference>
<dbReference type="PROSITE" id="PS50112">
    <property type="entry name" value="PAS"/>
    <property type="match status" value="1"/>
</dbReference>